<evidence type="ECO:0000313" key="3">
    <source>
        <dbReference type="EMBL" id="SDL34323.1"/>
    </source>
</evidence>
<dbReference type="Proteomes" id="UP000199053">
    <property type="component" value="Unassembled WGS sequence"/>
</dbReference>
<dbReference type="OrthoDB" id="9797795at2"/>
<evidence type="ECO:0000256" key="1">
    <source>
        <dbReference type="ARBA" id="ARBA00022676"/>
    </source>
</evidence>
<dbReference type="RefSeq" id="WP_092162004.1">
    <property type="nucleotide sequence ID" value="NZ_FNGA01000004.1"/>
</dbReference>
<protein>
    <submittedName>
        <fullName evidence="3">ADP-heptose:LPS heptosyltransferase</fullName>
    </submittedName>
</protein>
<name>A0A1G9JAT7_9BACT</name>
<organism evidence="3 4">
    <name type="scientific">Maridesulfovibrio ferrireducens</name>
    <dbReference type="NCBI Taxonomy" id="246191"/>
    <lineage>
        <taxon>Bacteria</taxon>
        <taxon>Pseudomonadati</taxon>
        <taxon>Thermodesulfobacteriota</taxon>
        <taxon>Desulfovibrionia</taxon>
        <taxon>Desulfovibrionales</taxon>
        <taxon>Desulfovibrionaceae</taxon>
        <taxon>Maridesulfovibrio</taxon>
    </lineage>
</organism>
<sequence length="519" mass="56801">MKALVINLTRFGDLLQTQPVVSGLVQSGYDTSIMCLDNFSGTTELMRDVSSTFAMPGASVLAALDRDWRESLNIFESFCAEIETQINPDLIVNLTPSLPARLLAMRLSRAEGKVRELRGFAVDSFGFNADTTPWAGFLQVASTNRGASPFNVVDLFSRVAGLGNTVPFRLAEPSSEMKAAADKCLAGPIPGAEGFVGFQPGASEERRRWPVKYFRELGERLWKELRKVPVLLGTKGEQPLGDRILEGATFPAVNLMGKTGLPELAAVLGKLDVLITNDTGTMHLAAGAGTPVAAIFLATAQPWDTGPAAVNSLCLEPDADCHPCPFGVACPNDNMCRHEVGADVVFNAVSRFITDGVWESSAGEGARSYLTGRDELGFMTLSSLSGHDETDRHKWIILQRELYRRFLDEEDLSALSLNSTPPSREFCLRLMKPLSEARDLLFLLGKQSELLQGNPMESLKVKFLANFQKIQDILSSSPELTVLSSLWYFESRAHDSMDGLSLLLNRYRSLVSALHISFE</sequence>
<keyword evidence="1" id="KW-0328">Glycosyltransferase</keyword>
<dbReference type="GO" id="GO:0008713">
    <property type="term" value="F:ADP-heptose-lipopolysaccharide heptosyltransferase activity"/>
    <property type="evidence" value="ECO:0007669"/>
    <property type="project" value="TreeGrafter"/>
</dbReference>
<dbReference type="PANTHER" id="PTHR30160:SF7">
    <property type="entry name" value="ADP-HEPTOSE--LPS HEPTOSYLTRANSFERASE 2"/>
    <property type="match status" value="1"/>
</dbReference>
<dbReference type="InterPro" id="IPR002201">
    <property type="entry name" value="Glyco_trans_9"/>
</dbReference>
<accession>A0A1G9JAT7</accession>
<dbReference type="Gene3D" id="3.40.50.2000">
    <property type="entry name" value="Glycogen Phosphorylase B"/>
    <property type="match status" value="2"/>
</dbReference>
<dbReference type="GO" id="GO:0009244">
    <property type="term" value="P:lipopolysaccharide core region biosynthetic process"/>
    <property type="evidence" value="ECO:0007669"/>
    <property type="project" value="TreeGrafter"/>
</dbReference>
<dbReference type="Pfam" id="PF01075">
    <property type="entry name" value="Glyco_transf_9"/>
    <property type="match status" value="1"/>
</dbReference>
<gene>
    <name evidence="3" type="ORF">SAMN05660337_2711</name>
</gene>
<dbReference type="EMBL" id="FNGA01000004">
    <property type="protein sequence ID" value="SDL34323.1"/>
    <property type="molecule type" value="Genomic_DNA"/>
</dbReference>
<keyword evidence="2 3" id="KW-0808">Transferase</keyword>
<evidence type="ECO:0000313" key="4">
    <source>
        <dbReference type="Proteomes" id="UP000199053"/>
    </source>
</evidence>
<reference evidence="4" key="1">
    <citation type="submission" date="2016-10" db="EMBL/GenBank/DDBJ databases">
        <authorList>
            <person name="Varghese N."/>
            <person name="Submissions S."/>
        </authorList>
    </citation>
    <scope>NUCLEOTIDE SEQUENCE [LARGE SCALE GENOMIC DNA]</scope>
    <source>
        <strain evidence="4">DSM 16995</strain>
    </source>
</reference>
<dbReference type="SUPFAM" id="SSF53756">
    <property type="entry name" value="UDP-Glycosyltransferase/glycogen phosphorylase"/>
    <property type="match status" value="1"/>
</dbReference>
<proteinExistence type="predicted"/>
<dbReference type="STRING" id="246191.SAMN05660337_2711"/>
<evidence type="ECO:0000256" key="2">
    <source>
        <dbReference type="ARBA" id="ARBA00022679"/>
    </source>
</evidence>
<keyword evidence="4" id="KW-1185">Reference proteome</keyword>
<dbReference type="InterPro" id="IPR051199">
    <property type="entry name" value="LPS_LOS_Heptosyltrfase"/>
</dbReference>
<dbReference type="AlphaFoldDB" id="A0A1G9JAT7"/>
<dbReference type="GO" id="GO:0005829">
    <property type="term" value="C:cytosol"/>
    <property type="evidence" value="ECO:0007669"/>
    <property type="project" value="TreeGrafter"/>
</dbReference>
<dbReference type="PANTHER" id="PTHR30160">
    <property type="entry name" value="TETRAACYLDISACCHARIDE 4'-KINASE-RELATED"/>
    <property type="match status" value="1"/>
</dbReference>
<dbReference type="CDD" id="cd03789">
    <property type="entry name" value="GT9_LPS_heptosyltransferase"/>
    <property type="match status" value="1"/>
</dbReference>